<gene>
    <name evidence="4" type="ORF">B4O97_12565</name>
</gene>
<reference evidence="4 5" key="1">
    <citation type="submission" date="2017-03" db="EMBL/GenBank/DDBJ databases">
        <title>Draft Genome sequence of Marispirochaeta sp. strain JC444.</title>
        <authorList>
            <person name="Shivani Y."/>
            <person name="Subhash Y."/>
            <person name="Sasikala C."/>
            <person name="Ramana C."/>
        </authorList>
    </citation>
    <scope>NUCLEOTIDE SEQUENCE [LARGE SCALE GENOMIC DNA]</scope>
    <source>
        <strain evidence="4 5">JC444</strain>
    </source>
</reference>
<feature type="active site" description="Proton acceptor" evidence="2">
    <location>
        <position position="131"/>
    </location>
</feature>
<comment type="function">
    <text evidence="2">Hydrolyzes RNA 2',3'-cyclic phosphodiester to an RNA 2'-phosphomonoester.</text>
</comment>
<dbReference type="HAMAP" id="MF_01940">
    <property type="entry name" value="RNA_CPDase"/>
    <property type="match status" value="1"/>
</dbReference>
<feature type="domain" description="Phosphoesterase HXTX" evidence="3">
    <location>
        <begin position="13"/>
        <end position="94"/>
    </location>
</feature>
<comment type="caution">
    <text evidence="4">The sequence shown here is derived from an EMBL/GenBank/DDBJ whole genome shotgun (WGS) entry which is preliminary data.</text>
</comment>
<evidence type="ECO:0000256" key="1">
    <source>
        <dbReference type="ARBA" id="ARBA00022801"/>
    </source>
</evidence>
<dbReference type="STRING" id="1963862.B4O97_12565"/>
<dbReference type="GO" id="GO:0008664">
    <property type="term" value="F:RNA 2',3'-cyclic 3'-phosphodiesterase activity"/>
    <property type="evidence" value="ECO:0007669"/>
    <property type="project" value="UniProtKB-EC"/>
</dbReference>
<evidence type="ECO:0000256" key="2">
    <source>
        <dbReference type="HAMAP-Rule" id="MF_01940"/>
    </source>
</evidence>
<dbReference type="EC" id="3.1.4.58" evidence="2"/>
<name>A0A1Y1RWA5_9SPIO</name>
<keyword evidence="1 2" id="KW-0378">Hydrolase</keyword>
<dbReference type="AlphaFoldDB" id="A0A1Y1RWA5"/>
<dbReference type="PANTHER" id="PTHR35561:SF1">
    <property type="entry name" value="RNA 2',3'-CYCLIC PHOSPHODIESTERASE"/>
    <property type="match status" value="1"/>
</dbReference>
<dbReference type="PANTHER" id="PTHR35561">
    <property type="entry name" value="RNA 2',3'-CYCLIC PHOSPHODIESTERASE"/>
    <property type="match status" value="1"/>
</dbReference>
<proteinExistence type="inferred from homology"/>
<organism evidence="4 5">
    <name type="scientific">Marispirochaeta aestuarii</name>
    <dbReference type="NCBI Taxonomy" id="1963862"/>
    <lineage>
        <taxon>Bacteria</taxon>
        <taxon>Pseudomonadati</taxon>
        <taxon>Spirochaetota</taxon>
        <taxon>Spirochaetia</taxon>
        <taxon>Spirochaetales</taxon>
        <taxon>Spirochaetaceae</taxon>
        <taxon>Marispirochaeta</taxon>
    </lineage>
</organism>
<evidence type="ECO:0000259" key="3">
    <source>
        <dbReference type="Pfam" id="PF02834"/>
    </source>
</evidence>
<dbReference type="Pfam" id="PF02834">
    <property type="entry name" value="LigT_PEase"/>
    <property type="match status" value="1"/>
</dbReference>
<dbReference type="RefSeq" id="WP_083051300.1">
    <property type="nucleotide sequence ID" value="NZ_MWQY01000013.1"/>
</dbReference>
<keyword evidence="4" id="KW-0436">Ligase</keyword>
<accession>A0A1Y1RWA5</accession>
<dbReference type="Gene3D" id="3.90.1140.10">
    <property type="entry name" value="Cyclic phosphodiesterase"/>
    <property type="match status" value="1"/>
</dbReference>
<dbReference type="InterPro" id="IPR014051">
    <property type="entry name" value="Phosphoesterase_HXTX"/>
</dbReference>
<evidence type="ECO:0000313" key="5">
    <source>
        <dbReference type="Proteomes" id="UP000192343"/>
    </source>
</evidence>
<dbReference type="GO" id="GO:0004113">
    <property type="term" value="F:2',3'-cyclic-nucleotide 3'-phosphodiesterase activity"/>
    <property type="evidence" value="ECO:0007669"/>
    <property type="project" value="InterPro"/>
</dbReference>
<dbReference type="OrthoDB" id="9789350at2"/>
<feature type="active site" description="Proton donor" evidence="2">
    <location>
        <position position="44"/>
    </location>
</feature>
<comment type="caution">
    <text evidence="2">Lacks conserved residue(s) required for the propagation of feature annotation.</text>
</comment>
<dbReference type="InterPro" id="IPR009097">
    <property type="entry name" value="Cyclic_Pdiesterase"/>
</dbReference>
<comment type="catalytic activity">
    <reaction evidence="2">
        <text>a 3'-end 2',3'-cyclophospho-ribonucleotide-RNA + H2O = a 3'-end 2'-phospho-ribonucleotide-RNA + H(+)</text>
        <dbReference type="Rhea" id="RHEA:11828"/>
        <dbReference type="Rhea" id="RHEA-COMP:10464"/>
        <dbReference type="Rhea" id="RHEA-COMP:17353"/>
        <dbReference type="ChEBI" id="CHEBI:15377"/>
        <dbReference type="ChEBI" id="CHEBI:15378"/>
        <dbReference type="ChEBI" id="CHEBI:83064"/>
        <dbReference type="ChEBI" id="CHEBI:173113"/>
        <dbReference type="EC" id="3.1.4.58"/>
    </reaction>
</comment>
<dbReference type="EMBL" id="MWQY01000013">
    <property type="protein sequence ID" value="ORC34468.1"/>
    <property type="molecule type" value="Genomic_DNA"/>
</dbReference>
<dbReference type="GO" id="GO:0016874">
    <property type="term" value="F:ligase activity"/>
    <property type="evidence" value="ECO:0007669"/>
    <property type="project" value="UniProtKB-KW"/>
</dbReference>
<feature type="short sequence motif" description="HXTX 1" evidence="2">
    <location>
        <begin position="44"/>
        <end position="47"/>
    </location>
</feature>
<comment type="similarity">
    <text evidence="2">Belongs to the 2H phosphoesterase superfamily. ThpR family.</text>
</comment>
<evidence type="ECO:0000313" key="4">
    <source>
        <dbReference type="EMBL" id="ORC34468.1"/>
    </source>
</evidence>
<keyword evidence="5" id="KW-1185">Reference proteome</keyword>
<dbReference type="Proteomes" id="UP000192343">
    <property type="component" value="Unassembled WGS sequence"/>
</dbReference>
<protein>
    <recommendedName>
        <fullName evidence="2">RNA 2',3'-cyclic phosphodiesterase</fullName>
        <shortName evidence="2">RNA 2',3'-CPDase</shortName>
        <ecNumber evidence="2">3.1.4.58</ecNumber>
    </recommendedName>
</protein>
<dbReference type="NCBIfam" id="TIGR02258">
    <property type="entry name" value="2_5_ligase"/>
    <property type="match status" value="1"/>
</dbReference>
<dbReference type="InterPro" id="IPR004175">
    <property type="entry name" value="RNA_CPDase"/>
</dbReference>
<dbReference type="SUPFAM" id="SSF55144">
    <property type="entry name" value="LigT-like"/>
    <property type="match status" value="1"/>
</dbReference>
<sequence>MIKLRLFTALVPESELIKGIIALQKTCRRSGMENLRYIETENLHVTVNFLGDTSPQDLSVLHEILTGGVSVLKSPAFRPHTLGLFPSPRRARSINLLLEDPEGSMDAMFRHLDGTLRGAGFPGERRSFRPHISFGRFRSRRGELMEEDSLPSLTAGIRRIFRCSELVLFRSELGPGGARYYPEGRYRFGNQTNLGD</sequence>